<gene>
    <name evidence="7" type="ORF">FTO68_11365</name>
</gene>
<dbReference type="Pfam" id="PF00400">
    <property type="entry name" value="WD40"/>
    <property type="match status" value="1"/>
</dbReference>
<dbReference type="SMART" id="SM00320">
    <property type="entry name" value="WD40"/>
    <property type="match status" value="3"/>
</dbReference>
<keyword evidence="5" id="KW-0812">Transmembrane</keyword>
<keyword evidence="4" id="KW-0067">ATP-binding</keyword>
<dbReference type="InterPro" id="IPR036322">
    <property type="entry name" value="WD40_repeat_dom_sf"/>
</dbReference>
<evidence type="ECO:0000256" key="1">
    <source>
        <dbReference type="ARBA" id="ARBA00022679"/>
    </source>
</evidence>
<dbReference type="Proteomes" id="UP001524383">
    <property type="component" value="Unassembled WGS sequence"/>
</dbReference>
<evidence type="ECO:0000256" key="3">
    <source>
        <dbReference type="ARBA" id="ARBA00022777"/>
    </source>
</evidence>
<dbReference type="PANTHER" id="PTHR43289">
    <property type="entry name" value="MITOGEN-ACTIVATED PROTEIN KINASE KINASE KINASE 20-RELATED"/>
    <property type="match status" value="1"/>
</dbReference>
<keyword evidence="1" id="KW-0808">Transferase</keyword>
<keyword evidence="5" id="KW-0472">Membrane</keyword>
<dbReference type="SUPFAM" id="SSF56112">
    <property type="entry name" value="Protein kinase-like (PK-like)"/>
    <property type="match status" value="1"/>
</dbReference>
<name>A0ABD4TNK2_9EURY</name>
<evidence type="ECO:0000313" key="7">
    <source>
        <dbReference type="EMBL" id="MCQ1539573.1"/>
    </source>
</evidence>
<feature type="transmembrane region" description="Helical" evidence="5">
    <location>
        <begin position="506"/>
        <end position="525"/>
    </location>
</feature>
<evidence type="ECO:0000256" key="2">
    <source>
        <dbReference type="ARBA" id="ARBA00022741"/>
    </source>
</evidence>
<dbReference type="SMART" id="SM00220">
    <property type="entry name" value="S_TKc"/>
    <property type="match status" value="1"/>
</dbReference>
<dbReference type="PROSITE" id="PS00107">
    <property type="entry name" value="PROTEIN_KINASE_ATP"/>
    <property type="match status" value="1"/>
</dbReference>
<sequence length="916" mass="102056">MVSQIGLNRQLKIFLLCTFIISIFFISIVGAEEVDERSKSQTIFSYSDPSPLASVAVSPDGSYIAVGSVGGTLFLFNHAGELIWKKNLGSRAIGILFSEDEEILLSVSLFGSVNAFNLAGDVLWEELLETPVTSYSFSIDGNYLALGSDQIFLFDRGGLLWNKSVDSEIYDLSVAEDGSAVIAISKSVQYYYIDKNGNILFSDNAGGYASSIASNGDFFIVGSSYPKAFSSNGIEMWRLPSTNSPIVNYIIVKKDNSIFGINDARQVFMLNSMGSPIWSLDGYKLNRVRALQSGERLAAASDSNIYLFNYDGDIYWAHIHPKPIRDFSFSSDGLYVAYTDGSLHFTSTIPSALSIETNPAGAEVIINGSMVGVTPLTITDLREAVYPIVLTMDGYEEWSDSISTKAGEMILLTPTLSRGPGSVEIISDPEGAYVYLEDQYYGTTPCIVESLSEGSYIFDLVMDGYFNSSDTVQVVAFETTELNLTLTQKPPDFDPLSIIKGVDQRLILGGSLFILLLIGGVVVYMKRNPSPIMTRSISRSQSSRSSRKQHYEILPREFPDNLLSQFSDVEYVGKGGFGMVYRATRIKDGETIAVKFPLEMDPDTGKSFLKEIKNWGDLKHKNIVELYDINILPIPYFEMEYVDSGSIEDIKKPIDQREAARLVFDIAEGLKFAHSKGIIHRDLKPHNVLMTSNGVPKIMDWGLSKVTSQKKTSTAITLSPLYASPEQISPTKFGDTDNRTDIYQLGSIFYELITGQLPFQGSGVAEISTKIIFDEPPLPSSYNPELQPLDDIIMKCLRKNKEERYQTISDFQADVGKYLDIELKETMKRSMSMNNTGKAVYYCADLILINMKMGDLPKAYSYLLDLIKLMPEENRQSFEDLSLEVKMRIEHNLNEISEDLIIRSEIMIHQLLMSHI</sequence>
<accession>A0ABD4TNK2</accession>
<protein>
    <submittedName>
        <fullName evidence="7">Protein kinase</fullName>
    </submittedName>
</protein>
<dbReference type="Pfam" id="PF00069">
    <property type="entry name" value="Pkinase"/>
    <property type="match status" value="1"/>
</dbReference>
<feature type="domain" description="Protein kinase" evidence="6">
    <location>
        <begin position="566"/>
        <end position="819"/>
    </location>
</feature>
<dbReference type="Gene3D" id="1.10.510.10">
    <property type="entry name" value="Transferase(Phosphotransferase) domain 1"/>
    <property type="match status" value="1"/>
</dbReference>
<dbReference type="CDD" id="cd14014">
    <property type="entry name" value="STKc_PknB_like"/>
    <property type="match status" value="1"/>
</dbReference>
<dbReference type="PROSITE" id="PS50011">
    <property type="entry name" value="PROTEIN_KINASE_DOM"/>
    <property type="match status" value="1"/>
</dbReference>
<dbReference type="PANTHER" id="PTHR43289:SF6">
    <property type="entry name" value="SERINE_THREONINE-PROTEIN KINASE NEKL-3"/>
    <property type="match status" value="1"/>
</dbReference>
<keyword evidence="5" id="KW-1133">Transmembrane helix</keyword>
<evidence type="ECO:0000259" key="6">
    <source>
        <dbReference type="PROSITE" id="PS50011"/>
    </source>
</evidence>
<reference evidence="7 8" key="1">
    <citation type="submission" date="2019-08" db="EMBL/GenBank/DDBJ databases">
        <authorList>
            <person name="Chen S.-C."/>
            <person name="Lai M.-C."/>
            <person name="You Y.-T."/>
        </authorList>
    </citation>
    <scope>NUCLEOTIDE SEQUENCE [LARGE SCALE GENOMIC DNA]</scope>
    <source>
        <strain evidence="7 8">P2F9704a</strain>
    </source>
</reference>
<dbReference type="Pfam" id="PF08308">
    <property type="entry name" value="PEGA"/>
    <property type="match status" value="2"/>
</dbReference>
<keyword evidence="3 7" id="KW-0418">Kinase</keyword>
<dbReference type="InterPro" id="IPR011009">
    <property type="entry name" value="Kinase-like_dom_sf"/>
</dbReference>
<dbReference type="InterPro" id="IPR017441">
    <property type="entry name" value="Protein_kinase_ATP_BS"/>
</dbReference>
<dbReference type="InterPro" id="IPR015943">
    <property type="entry name" value="WD40/YVTN_repeat-like_dom_sf"/>
</dbReference>
<dbReference type="RefSeq" id="WP_255333545.1">
    <property type="nucleotide sequence ID" value="NZ_VOTZ01000042.1"/>
</dbReference>
<comment type="caution">
    <text evidence="7">The sequence shown here is derived from an EMBL/GenBank/DDBJ whole genome shotgun (WGS) entry which is preliminary data.</text>
</comment>
<keyword evidence="2" id="KW-0547">Nucleotide-binding</keyword>
<dbReference type="Gene3D" id="2.130.10.10">
    <property type="entry name" value="YVTN repeat-like/Quinoprotein amine dehydrogenase"/>
    <property type="match status" value="1"/>
</dbReference>
<dbReference type="AlphaFoldDB" id="A0ABD4TNK2"/>
<evidence type="ECO:0000313" key="8">
    <source>
        <dbReference type="Proteomes" id="UP001524383"/>
    </source>
</evidence>
<dbReference type="InterPro" id="IPR001680">
    <property type="entry name" value="WD40_rpt"/>
</dbReference>
<organism evidence="7 8">
    <name type="scientific">Methanocalculus taiwanensis</name>
    <dbReference type="NCBI Taxonomy" id="106207"/>
    <lineage>
        <taxon>Archaea</taxon>
        <taxon>Methanobacteriati</taxon>
        <taxon>Methanobacteriota</taxon>
        <taxon>Stenosarchaea group</taxon>
        <taxon>Methanomicrobia</taxon>
        <taxon>Methanomicrobiales</taxon>
        <taxon>Methanocalculaceae</taxon>
        <taxon>Methanocalculus</taxon>
    </lineage>
</organism>
<evidence type="ECO:0000256" key="4">
    <source>
        <dbReference type="ARBA" id="ARBA00022840"/>
    </source>
</evidence>
<evidence type="ECO:0000256" key="5">
    <source>
        <dbReference type="SAM" id="Phobius"/>
    </source>
</evidence>
<dbReference type="InterPro" id="IPR013229">
    <property type="entry name" value="PEGA"/>
</dbReference>
<dbReference type="PROSITE" id="PS00108">
    <property type="entry name" value="PROTEIN_KINASE_ST"/>
    <property type="match status" value="1"/>
</dbReference>
<dbReference type="SUPFAM" id="SSF50978">
    <property type="entry name" value="WD40 repeat-like"/>
    <property type="match status" value="1"/>
</dbReference>
<dbReference type="InterPro" id="IPR008271">
    <property type="entry name" value="Ser/Thr_kinase_AS"/>
</dbReference>
<dbReference type="GO" id="GO:0016301">
    <property type="term" value="F:kinase activity"/>
    <property type="evidence" value="ECO:0007669"/>
    <property type="project" value="UniProtKB-KW"/>
</dbReference>
<dbReference type="EMBL" id="VOTZ01000042">
    <property type="protein sequence ID" value="MCQ1539573.1"/>
    <property type="molecule type" value="Genomic_DNA"/>
</dbReference>
<dbReference type="GO" id="GO:0005524">
    <property type="term" value="F:ATP binding"/>
    <property type="evidence" value="ECO:0007669"/>
    <property type="project" value="UniProtKB-KW"/>
</dbReference>
<dbReference type="InterPro" id="IPR000719">
    <property type="entry name" value="Prot_kinase_dom"/>
</dbReference>
<keyword evidence="8" id="KW-1185">Reference proteome</keyword>
<proteinExistence type="predicted"/>